<keyword evidence="2" id="KW-1185">Reference proteome</keyword>
<sequence length="75" mass="8493">MKEEPHLPVPITFSFSPFITPSIPFKPSSLSSLSFQKPLSSHFFLCNTYLAFLVFTFEFQHSKTPFSPSGFQLSS</sequence>
<reference evidence="1 2" key="1">
    <citation type="submission" date="2024-01" db="EMBL/GenBank/DDBJ databases">
        <title>The genomes of 5 underutilized Papilionoideae crops provide insights into root nodulation and disease resistance.</title>
        <authorList>
            <person name="Yuan L."/>
        </authorList>
    </citation>
    <scope>NUCLEOTIDE SEQUENCE [LARGE SCALE GENOMIC DNA]</scope>
    <source>
        <strain evidence="1">LY-2023</strain>
        <tissue evidence="1">Leaf</tissue>
    </source>
</reference>
<accession>A0AAN9FND4</accession>
<dbReference type="Proteomes" id="UP001359559">
    <property type="component" value="Unassembled WGS sequence"/>
</dbReference>
<evidence type="ECO:0000313" key="2">
    <source>
        <dbReference type="Proteomes" id="UP001359559"/>
    </source>
</evidence>
<proteinExistence type="predicted"/>
<comment type="caution">
    <text evidence="1">The sequence shown here is derived from an EMBL/GenBank/DDBJ whole genome shotgun (WGS) entry which is preliminary data.</text>
</comment>
<dbReference type="AlphaFoldDB" id="A0AAN9FND4"/>
<evidence type="ECO:0000313" key="1">
    <source>
        <dbReference type="EMBL" id="KAK7279647.1"/>
    </source>
</evidence>
<protein>
    <submittedName>
        <fullName evidence="1">Uncharacterized protein</fullName>
    </submittedName>
</protein>
<gene>
    <name evidence="1" type="ORF">RJT34_24703</name>
</gene>
<name>A0AAN9FND4_CLITE</name>
<dbReference type="EMBL" id="JAYKXN010000006">
    <property type="protein sequence ID" value="KAK7279647.1"/>
    <property type="molecule type" value="Genomic_DNA"/>
</dbReference>
<organism evidence="1 2">
    <name type="scientific">Clitoria ternatea</name>
    <name type="common">Butterfly pea</name>
    <dbReference type="NCBI Taxonomy" id="43366"/>
    <lineage>
        <taxon>Eukaryota</taxon>
        <taxon>Viridiplantae</taxon>
        <taxon>Streptophyta</taxon>
        <taxon>Embryophyta</taxon>
        <taxon>Tracheophyta</taxon>
        <taxon>Spermatophyta</taxon>
        <taxon>Magnoliopsida</taxon>
        <taxon>eudicotyledons</taxon>
        <taxon>Gunneridae</taxon>
        <taxon>Pentapetalae</taxon>
        <taxon>rosids</taxon>
        <taxon>fabids</taxon>
        <taxon>Fabales</taxon>
        <taxon>Fabaceae</taxon>
        <taxon>Papilionoideae</taxon>
        <taxon>50 kb inversion clade</taxon>
        <taxon>NPAAA clade</taxon>
        <taxon>indigoferoid/millettioid clade</taxon>
        <taxon>Phaseoleae</taxon>
        <taxon>Clitoria</taxon>
    </lineage>
</organism>